<dbReference type="EMBL" id="AY512960">
    <property type="protein sequence ID" value="AAR87830.1"/>
    <property type="molecule type" value="mRNA"/>
</dbReference>
<evidence type="ECO:0000313" key="2">
    <source>
        <dbReference type="MGI" id="MGI:2687279"/>
    </source>
</evidence>
<gene>
    <name evidence="2" type="primary">Triml1</name>
</gene>
<reference evidence="1" key="1">
    <citation type="journal article" date="2003" name="PLoS Biol.">
        <title>Transcriptome analysis of mouse stem cells and early embryos.</title>
        <authorList>
            <person name="Sharov A.A."/>
            <person name="Piao Y."/>
            <person name="Matoba R."/>
            <person name="Dudekula D.B."/>
            <person name="Qian Y."/>
            <person name="VanBuren V."/>
            <person name="Falco G."/>
            <person name="Martin P.R."/>
            <person name="Stagg C.A."/>
            <person name="Bassey U.C."/>
            <person name="Wang Y."/>
            <person name="Carter M.G."/>
            <person name="Hamatani T."/>
            <person name="Aiba K."/>
            <person name="Akutsu H."/>
            <person name="Sharova L."/>
            <person name="Tanaka T.S."/>
            <person name="Kimber W.L."/>
            <person name="Yoshikawa T."/>
            <person name="Jaradat S.A."/>
            <person name="Pantano S."/>
            <person name="Nagaraja R."/>
            <person name="Boheler K.R."/>
            <person name="Taub D."/>
            <person name="Hodes R.J."/>
            <person name="Longo D.L."/>
            <person name="Schlessinger D."/>
            <person name="Keller J."/>
            <person name="Klotz E."/>
            <person name="Kelsoe G."/>
            <person name="Umezawa A."/>
            <person name="Vescovi A.L."/>
            <person name="Rossant J."/>
            <person name="Kunath T."/>
            <person name="Hogan B.L.M."/>
            <person name="Curci A."/>
            <person name="D'Urso M."/>
            <person name="Kelso J."/>
            <person name="Hide W."/>
            <person name="Ko M.S.H."/>
        </authorList>
    </citation>
    <scope>NUCLEOTIDE SEQUENCE</scope>
    <source>
        <strain evidence="1">129/Sv x 129/Sv-CP</strain>
    </source>
</reference>
<proteinExistence type="evidence at transcript level"/>
<dbReference type="AGR" id="MGI:2687279"/>
<organism evidence="1">
    <name type="scientific">Mus musculus</name>
    <name type="common">Mouse</name>
    <dbReference type="NCBI Taxonomy" id="10090"/>
    <lineage>
        <taxon>Eukaryota</taxon>
        <taxon>Metazoa</taxon>
        <taxon>Chordata</taxon>
        <taxon>Craniata</taxon>
        <taxon>Vertebrata</taxon>
        <taxon>Euteleostomi</taxon>
        <taxon>Mammalia</taxon>
        <taxon>Eutheria</taxon>
        <taxon>Euarchontoglires</taxon>
        <taxon>Glires</taxon>
        <taxon>Rodentia</taxon>
        <taxon>Myomorpha</taxon>
        <taxon>Muroidea</taxon>
        <taxon>Muridae</taxon>
        <taxon>Murinae</taxon>
        <taxon>Mus</taxon>
        <taxon>Mus</taxon>
    </lineage>
</organism>
<dbReference type="MGI" id="MGI:2687279">
    <property type="gene designation" value="Triml1"/>
</dbReference>
<name>Q6R5C3_MOUSE</name>
<accession>Q6R5C3</accession>
<evidence type="ECO:0000313" key="1">
    <source>
        <dbReference type="EMBL" id="AAR87830.1"/>
    </source>
</evidence>
<sequence length="70" mass="7946">MNKAQLFFYEAYKKDNYLFGRGKCNGTIVGIESRRCPSPNSKSECGLYDALQLNCETCSKTPSRLGYELH</sequence>
<dbReference type="AlphaFoldDB" id="Q6R5C3"/>
<protein>
    <submittedName>
        <fullName evidence="1">Uncharacterized protein</fullName>
    </submittedName>
</protein>